<organism evidence="7 8">
    <name type="scientific">Rhodocyclus gracilis</name>
    <dbReference type="NCBI Taxonomy" id="2929842"/>
    <lineage>
        <taxon>Bacteria</taxon>
        <taxon>Pseudomonadati</taxon>
        <taxon>Pseudomonadota</taxon>
        <taxon>Betaproteobacteria</taxon>
        <taxon>Rhodocyclales</taxon>
        <taxon>Rhodocyclaceae</taxon>
        <taxon>Rhodocyclus</taxon>
    </lineage>
</organism>
<name>A0ABX0WME2_9RHOO</name>
<dbReference type="PANTHER" id="PTHR43104:SF4">
    <property type="entry name" value="L-2-HYDROXYGLUTARATE DEHYDROGENASE, MITOCHONDRIAL"/>
    <property type="match status" value="1"/>
</dbReference>
<accession>A0ABX0WME2</accession>
<evidence type="ECO:0000313" key="8">
    <source>
        <dbReference type="Proteomes" id="UP000720344"/>
    </source>
</evidence>
<keyword evidence="2" id="KW-0285">Flavoprotein</keyword>
<feature type="domain" description="FAD dependent oxidoreductase" evidence="6">
    <location>
        <begin position="7"/>
        <end position="364"/>
    </location>
</feature>
<evidence type="ECO:0000256" key="4">
    <source>
        <dbReference type="ARBA" id="ARBA00023002"/>
    </source>
</evidence>
<gene>
    <name evidence="7" type="ORF">HCX48_10305</name>
</gene>
<reference evidence="8" key="1">
    <citation type="submission" date="2020-03" db="EMBL/GenBank/DDBJ databases">
        <title>Whole-genome sequence of the purple nonsulfur bacterium Rhodocyclus tenuis DSM112.</title>
        <authorList>
            <person name="Kyndt J.A."/>
            <person name="Meyer T.E."/>
        </authorList>
    </citation>
    <scope>NUCLEOTIDE SEQUENCE [LARGE SCALE GENOMIC DNA]</scope>
    <source>
        <strain evidence="8">DSM 112</strain>
    </source>
</reference>
<comment type="caution">
    <text evidence="7">The sequence shown here is derived from an EMBL/GenBank/DDBJ whole genome shotgun (WGS) entry which is preliminary data.</text>
</comment>
<dbReference type="Gene3D" id="3.30.9.10">
    <property type="entry name" value="D-Amino Acid Oxidase, subunit A, domain 2"/>
    <property type="match status" value="1"/>
</dbReference>
<dbReference type="Proteomes" id="UP000720344">
    <property type="component" value="Unassembled WGS sequence"/>
</dbReference>
<protein>
    <submittedName>
        <fullName evidence="7">NAD(P)/FAD-dependent oxidoreductase</fullName>
    </submittedName>
</protein>
<dbReference type="EMBL" id="JAATWB010000006">
    <property type="protein sequence ID" value="NJA89613.1"/>
    <property type="molecule type" value="Genomic_DNA"/>
</dbReference>
<dbReference type="InterPro" id="IPR006076">
    <property type="entry name" value="FAD-dep_OxRdtase"/>
</dbReference>
<dbReference type="PROSITE" id="PS51257">
    <property type="entry name" value="PROKAR_LIPOPROTEIN"/>
    <property type="match status" value="1"/>
</dbReference>
<dbReference type="Gene3D" id="3.50.50.60">
    <property type="entry name" value="FAD/NAD(P)-binding domain"/>
    <property type="match status" value="1"/>
</dbReference>
<sequence length="370" mass="39441">MSLNRVDAVVIGAGVVGLACARRLAMAGLETVVIEAERHYGRGISSRNSEVIHAGLYYKPGSLKARLCREGRDQLYAYCLERNIPHRQLGKWIVACSAAQVSGLEKIAARAEENGCTEVRMISGEEARRLEPQLRAEKVLESPRTGIVDSHALMTALLADTEKAGGVLVLDAPVLGGDMGADIICLQVGGKEPASLVAGVVINAAGLSAPALARNFFGLPQSASPRSAFAKGSYFSLSGRSPFSRLVYPVPEVGGLGIHLTLDLQGHARFGPDVEWVDQPSYGVDSAKAANFCAAIQTYWPDCPLERLAPAYAGVRPKLGCREDFFEDFMIQGPLDHGRAGLVNLFGIESPGLTSCFSIADEVAIRLGIH</sequence>
<proteinExistence type="inferred from homology"/>
<dbReference type="PANTHER" id="PTHR43104">
    <property type="entry name" value="L-2-HYDROXYGLUTARATE DEHYDROGENASE, MITOCHONDRIAL"/>
    <property type="match status" value="1"/>
</dbReference>
<evidence type="ECO:0000256" key="5">
    <source>
        <dbReference type="ARBA" id="ARBA00037941"/>
    </source>
</evidence>
<keyword evidence="8" id="KW-1185">Reference proteome</keyword>
<dbReference type="Pfam" id="PF01266">
    <property type="entry name" value="DAO"/>
    <property type="match status" value="1"/>
</dbReference>
<evidence type="ECO:0000313" key="7">
    <source>
        <dbReference type="EMBL" id="NJA89613.1"/>
    </source>
</evidence>
<evidence type="ECO:0000256" key="2">
    <source>
        <dbReference type="ARBA" id="ARBA00022630"/>
    </source>
</evidence>
<dbReference type="SUPFAM" id="SSF51905">
    <property type="entry name" value="FAD/NAD(P)-binding domain"/>
    <property type="match status" value="1"/>
</dbReference>
<comment type="cofactor">
    <cofactor evidence="1">
        <name>FAD</name>
        <dbReference type="ChEBI" id="CHEBI:57692"/>
    </cofactor>
</comment>
<keyword evidence="4" id="KW-0560">Oxidoreductase</keyword>
<dbReference type="InterPro" id="IPR036188">
    <property type="entry name" value="FAD/NAD-bd_sf"/>
</dbReference>
<dbReference type="RefSeq" id="WP_167682114.1">
    <property type="nucleotide sequence ID" value="NZ_JAATWB010000006.1"/>
</dbReference>
<evidence type="ECO:0000256" key="3">
    <source>
        <dbReference type="ARBA" id="ARBA00022827"/>
    </source>
</evidence>
<evidence type="ECO:0000256" key="1">
    <source>
        <dbReference type="ARBA" id="ARBA00001974"/>
    </source>
</evidence>
<keyword evidence="3" id="KW-0274">FAD</keyword>
<evidence type="ECO:0000259" key="6">
    <source>
        <dbReference type="Pfam" id="PF01266"/>
    </source>
</evidence>
<comment type="similarity">
    <text evidence="5">Belongs to the L2HGDH family.</text>
</comment>